<organism evidence="2 3">
    <name type="scientific">Nocardioides iriomotensis</name>
    <dbReference type="NCBI Taxonomy" id="715784"/>
    <lineage>
        <taxon>Bacteria</taxon>
        <taxon>Bacillati</taxon>
        <taxon>Actinomycetota</taxon>
        <taxon>Actinomycetes</taxon>
        <taxon>Propionibacteriales</taxon>
        <taxon>Nocardioidaceae</taxon>
        <taxon>Nocardioides</taxon>
    </lineage>
</organism>
<feature type="compositionally biased region" description="Acidic residues" evidence="1">
    <location>
        <begin position="34"/>
        <end position="44"/>
    </location>
</feature>
<feature type="compositionally biased region" description="Basic and acidic residues" evidence="1">
    <location>
        <begin position="19"/>
        <end position="28"/>
    </location>
</feature>
<feature type="compositionally biased region" description="Polar residues" evidence="1">
    <location>
        <begin position="1"/>
        <end position="17"/>
    </location>
</feature>
<evidence type="ECO:0000313" key="2">
    <source>
        <dbReference type="EMBL" id="RYU10286.1"/>
    </source>
</evidence>
<sequence>MSENSTEDSAGKSSDGTPQDERGERETPEVGLIADEDLPEDLQPTDDNPLAKDPSETDDSQEGDSSDSGPGPSGGQKVEGMPDMGEPG</sequence>
<feature type="compositionally biased region" description="Acidic residues" evidence="1">
    <location>
        <begin position="56"/>
        <end position="65"/>
    </location>
</feature>
<reference evidence="2 3" key="1">
    <citation type="submission" date="2019-01" db="EMBL/GenBank/DDBJ databases">
        <title>Nocardioides guangzhouensis sp. nov., an actinobacterium isolated from soil.</title>
        <authorList>
            <person name="Fu Y."/>
            <person name="Cai Y."/>
            <person name="Lin Z."/>
            <person name="Chen P."/>
        </authorList>
    </citation>
    <scope>NUCLEOTIDE SEQUENCE [LARGE SCALE GENOMIC DNA]</scope>
    <source>
        <strain evidence="2 3">NBRC 105384</strain>
    </source>
</reference>
<gene>
    <name evidence="2" type="ORF">ETU37_18060</name>
</gene>
<dbReference type="Proteomes" id="UP000291189">
    <property type="component" value="Unassembled WGS sequence"/>
</dbReference>
<name>A0A4V1Z1B1_9ACTN</name>
<dbReference type="AlphaFoldDB" id="A0A4V1Z1B1"/>
<dbReference type="RefSeq" id="WP_129988722.1">
    <property type="nucleotide sequence ID" value="NZ_SDPU01000032.1"/>
</dbReference>
<feature type="region of interest" description="Disordered" evidence="1">
    <location>
        <begin position="1"/>
        <end position="88"/>
    </location>
</feature>
<dbReference type="EMBL" id="SDPU01000032">
    <property type="protein sequence ID" value="RYU10286.1"/>
    <property type="molecule type" value="Genomic_DNA"/>
</dbReference>
<protein>
    <submittedName>
        <fullName evidence="2">Uncharacterized protein</fullName>
    </submittedName>
</protein>
<evidence type="ECO:0000313" key="3">
    <source>
        <dbReference type="Proteomes" id="UP000291189"/>
    </source>
</evidence>
<proteinExistence type="predicted"/>
<evidence type="ECO:0000256" key="1">
    <source>
        <dbReference type="SAM" id="MobiDB-lite"/>
    </source>
</evidence>
<keyword evidence="3" id="KW-1185">Reference proteome</keyword>
<comment type="caution">
    <text evidence="2">The sequence shown here is derived from an EMBL/GenBank/DDBJ whole genome shotgun (WGS) entry which is preliminary data.</text>
</comment>
<accession>A0A4V1Z1B1</accession>